<evidence type="ECO:0000313" key="14">
    <source>
        <dbReference type="Proteomes" id="UP001562354"/>
    </source>
</evidence>
<dbReference type="Pfam" id="PF01557">
    <property type="entry name" value="FAA_hydrolase"/>
    <property type="match status" value="1"/>
</dbReference>
<keyword evidence="4 10" id="KW-0479">Metal-binding</keyword>
<dbReference type="InterPro" id="IPR036663">
    <property type="entry name" value="Fumarylacetoacetase_C_sf"/>
</dbReference>
<dbReference type="Gene3D" id="3.90.850.10">
    <property type="entry name" value="Fumarylacetoacetase-like, C-terminal domain"/>
    <property type="match status" value="1"/>
</dbReference>
<keyword evidence="6 10" id="KW-0106">Calcium</keyword>
<dbReference type="GeneID" id="95977628"/>
<feature type="domain" description="Fumarylacetoacetase N-terminal" evidence="12">
    <location>
        <begin position="15"/>
        <end position="109"/>
    </location>
</feature>
<name>A0ABR3PGA7_9PEZI</name>
<accession>A0ABR3PGA7</accession>
<comment type="similarity">
    <text evidence="2 10">Belongs to the FAH family.</text>
</comment>
<evidence type="ECO:0000259" key="11">
    <source>
        <dbReference type="Pfam" id="PF01557"/>
    </source>
</evidence>
<evidence type="ECO:0000256" key="4">
    <source>
        <dbReference type="ARBA" id="ARBA00022723"/>
    </source>
</evidence>
<dbReference type="EC" id="3.7.1.2" evidence="3 10"/>
<dbReference type="SUPFAM" id="SSF56529">
    <property type="entry name" value="FAH"/>
    <property type="match status" value="1"/>
</dbReference>
<dbReference type="Pfam" id="PF09298">
    <property type="entry name" value="FAA_hydrolase_N"/>
    <property type="match status" value="1"/>
</dbReference>
<keyword evidence="7 10" id="KW-0460">Magnesium</keyword>
<proteinExistence type="inferred from homology"/>
<dbReference type="EMBL" id="JBFMKM010000008">
    <property type="protein sequence ID" value="KAL1305029.1"/>
    <property type="molecule type" value="Genomic_DNA"/>
</dbReference>
<evidence type="ECO:0000256" key="2">
    <source>
        <dbReference type="ARBA" id="ARBA00010211"/>
    </source>
</evidence>
<evidence type="ECO:0000256" key="9">
    <source>
        <dbReference type="ARBA" id="ARBA00023232"/>
    </source>
</evidence>
<protein>
    <recommendedName>
        <fullName evidence="3 10">Fumarylacetoacetase</fullName>
        <ecNumber evidence="3 10">3.7.1.2</ecNumber>
    </recommendedName>
    <alternativeName>
        <fullName evidence="10">Fumarylacetoacetate hydrolase</fullName>
    </alternativeName>
</protein>
<evidence type="ECO:0000256" key="7">
    <source>
        <dbReference type="ARBA" id="ARBA00022842"/>
    </source>
</evidence>
<comment type="caution">
    <text evidence="13">The sequence shown here is derived from an EMBL/GenBank/DDBJ whole genome shotgun (WGS) entry which is preliminary data.</text>
</comment>
<evidence type="ECO:0000313" key="13">
    <source>
        <dbReference type="EMBL" id="KAL1305029.1"/>
    </source>
</evidence>
<keyword evidence="8 10" id="KW-0828">Tyrosine catabolism</keyword>
<dbReference type="SUPFAM" id="SSF63433">
    <property type="entry name" value="Fumarylacetoacetate hydrolase, FAH, N-terminal domain"/>
    <property type="match status" value="1"/>
</dbReference>
<keyword evidence="5 10" id="KW-0378">Hydrolase</keyword>
<dbReference type="InterPro" id="IPR011234">
    <property type="entry name" value="Fumarylacetoacetase-like_C"/>
</dbReference>
<keyword evidence="14" id="KW-1185">Reference proteome</keyword>
<evidence type="ECO:0000256" key="8">
    <source>
        <dbReference type="ARBA" id="ARBA00022878"/>
    </source>
</evidence>
<comment type="pathway">
    <text evidence="1 10">Amino-acid degradation; L-phenylalanine degradation; acetoacetate and fumarate from L-phenylalanine: step 6/6.</text>
</comment>
<dbReference type="PANTHER" id="PTHR43069">
    <property type="entry name" value="FUMARYLACETOACETASE"/>
    <property type="match status" value="1"/>
</dbReference>
<sequence>MTASNQDWSAHFGIQNIPFGVASSSKHNTPQTVSRYGNSIIFLAELGESFLASVQLPQDVFLESTLNKFAALGGSVQQTVRGALQAMIKADSIPQHSIEDVSMVQMHLPVSVGDFTDFSCSEYHNLNASQAVTGRRGLPPTWGFIPPGYAGRCSSIAVSGSPVRRPKGQFWADAASAMKGENRSILYGPCKKMDYEMELGVIVGRPVPYGETMTAQEAENHIFGYVILNDWSARDIQTFEMIPLGPLNSKNSGTTMSPWVISPDAVAPFRGVSKTLFRNVAPNLVQSHDKVLAVDMKITVTRPMPEKEGEVVRDNTAEVMSRCNSSVMAWSFEQLIAYQSSAGCGLRSGDLLGIGTVSEEEDGTRGCLLEDNIPSLGRARGFVQDGETVELSGYCGEGVGFGDCRAQLLPASGDNVWTPINPSK</sequence>
<evidence type="ECO:0000256" key="10">
    <source>
        <dbReference type="RuleBase" id="RU366008"/>
    </source>
</evidence>
<dbReference type="InterPro" id="IPR005959">
    <property type="entry name" value="Fumarylacetoacetase"/>
</dbReference>
<dbReference type="InterPro" id="IPR015377">
    <property type="entry name" value="Fumarylacetoacetase_N"/>
</dbReference>
<organism evidence="13 14">
    <name type="scientific">Neodothiora populina</name>
    <dbReference type="NCBI Taxonomy" id="2781224"/>
    <lineage>
        <taxon>Eukaryota</taxon>
        <taxon>Fungi</taxon>
        <taxon>Dikarya</taxon>
        <taxon>Ascomycota</taxon>
        <taxon>Pezizomycotina</taxon>
        <taxon>Dothideomycetes</taxon>
        <taxon>Dothideomycetidae</taxon>
        <taxon>Dothideales</taxon>
        <taxon>Dothioraceae</taxon>
        <taxon>Neodothiora</taxon>
    </lineage>
</organism>
<evidence type="ECO:0000259" key="12">
    <source>
        <dbReference type="Pfam" id="PF09298"/>
    </source>
</evidence>
<dbReference type="Proteomes" id="UP001562354">
    <property type="component" value="Unassembled WGS sequence"/>
</dbReference>
<evidence type="ECO:0000256" key="6">
    <source>
        <dbReference type="ARBA" id="ARBA00022837"/>
    </source>
</evidence>
<feature type="domain" description="Fumarylacetoacetase-like C-terminal" evidence="11">
    <location>
        <begin position="137"/>
        <end position="407"/>
    </location>
</feature>
<gene>
    <name evidence="13" type="ORF">AAFC00_003928</name>
</gene>
<dbReference type="RefSeq" id="XP_069201303.1">
    <property type="nucleotide sequence ID" value="XM_069348123.1"/>
</dbReference>
<evidence type="ECO:0000256" key="1">
    <source>
        <dbReference type="ARBA" id="ARBA00004782"/>
    </source>
</evidence>
<evidence type="ECO:0000256" key="5">
    <source>
        <dbReference type="ARBA" id="ARBA00022801"/>
    </source>
</evidence>
<comment type="cofactor">
    <cofactor evidence="10">
        <name>Mg(2+)</name>
        <dbReference type="ChEBI" id="CHEBI:18420"/>
    </cofactor>
    <cofactor evidence="10">
        <name>Ca(2+)</name>
        <dbReference type="ChEBI" id="CHEBI:29108"/>
    </cofactor>
</comment>
<evidence type="ECO:0000256" key="3">
    <source>
        <dbReference type="ARBA" id="ARBA00012094"/>
    </source>
</evidence>
<dbReference type="InterPro" id="IPR036462">
    <property type="entry name" value="Fumarylacetoacetase_N_sf"/>
</dbReference>
<keyword evidence="9 10" id="KW-0585">Phenylalanine catabolism</keyword>
<dbReference type="Gene3D" id="2.30.30.230">
    <property type="entry name" value="Fumarylacetoacetase, N-terminal domain"/>
    <property type="match status" value="1"/>
</dbReference>
<reference evidence="13 14" key="1">
    <citation type="submission" date="2024-07" db="EMBL/GenBank/DDBJ databases">
        <title>Draft sequence of the Neodothiora populina.</title>
        <authorList>
            <person name="Drown D.D."/>
            <person name="Schuette U.S."/>
            <person name="Buechlein A.B."/>
            <person name="Rusch D.R."/>
            <person name="Winton L.W."/>
            <person name="Adams G.A."/>
        </authorList>
    </citation>
    <scope>NUCLEOTIDE SEQUENCE [LARGE SCALE GENOMIC DNA]</scope>
    <source>
        <strain evidence="13 14">CPC 39397</strain>
    </source>
</reference>
<comment type="catalytic activity">
    <reaction evidence="10">
        <text>4-fumarylacetoacetate + H2O = acetoacetate + fumarate + H(+)</text>
        <dbReference type="Rhea" id="RHEA:10244"/>
        <dbReference type="ChEBI" id="CHEBI:13705"/>
        <dbReference type="ChEBI" id="CHEBI:15377"/>
        <dbReference type="ChEBI" id="CHEBI:15378"/>
        <dbReference type="ChEBI" id="CHEBI:18034"/>
        <dbReference type="ChEBI" id="CHEBI:29806"/>
        <dbReference type="EC" id="3.7.1.2"/>
    </reaction>
</comment>
<dbReference type="PANTHER" id="PTHR43069:SF5">
    <property type="entry name" value="FUMARYLACETOACETASE"/>
    <property type="match status" value="1"/>
</dbReference>